<comment type="caution">
    <text evidence="2">The sequence shown here is derived from an EMBL/GenBank/DDBJ whole genome shotgun (WGS) entry which is preliminary data.</text>
</comment>
<reference evidence="3" key="1">
    <citation type="submission" date="2018-12" db="EMBL/GenBank/DDBJ databases">
        <title>Genome sequence of Microcystis aeruginosa NIES-4285.</title>
        <authorList>
            <person name="Tanabe Y."/>
        </authorList>
    </citation>
    <scope>NUCLEOTIDE SEQUENCE [LARGE SCALE GENOMIC DNA]</scope>
    <source>
        <strain evidence="3">NIES-4285</strain>
    </source>
</reference>
<keyword evidence="1" id="KW-0472">Membrane</keyword>
<dbReference type="Proteomes" id="UP000289660">
    <property type="component" value="Unassembled WGS sequence"/>
</dbReference>
<evidence type="ECO:0000313" key="3">
    <source>
        <dbReference type="Proteomes" id="UP000289660"/>
    </source>
</evidence>
<evidence type="ECO:0000313" key="2">
    <source>
        <dbReference type="EMBL" id="GCE62238.1"/>
    </source>
</evidence>
<keyword evidence="1" id="KW-1133">Transmembrane helix</keyword>
<dbReference type="EMBL" id="BIFY01000117">
    <property type="protein sequence ID" value="GCE62238.1"/>
    <property type="molecule type" value="Genomic_DNA"/>
</dbReference>
<sequence length="180" mass="19910">MTSLKKIINLLNCFLCLNLLNLIAYKPMLGQLFIVSPILKNSDDKQILEEPKLVLTRNKKYAEYEGQLVAPGHGNLNYKIIRIDTTNFITGGTLRIDIQVGSGQSQASFDLFAEDAVIPIAGRPQQSLAGAYDISPDSGTSLTYKFDKGEVFQFGATGNWFSPKGSRNSYKIKAYVIPKI</sequence>
<protein>
    <submittedName>
        <fullName evidence="2">Uncharacterized protein</fullName>
    </submittedName>
</protein>
<dbReference type="AlphaFoldDB" id="A0A402DJA3"/>
<keyword evidence="1" id="KW-0812">Transmembrane</keyword>
<accession>A0A402DJA3</accession>
<evidence type="ECO:0000256" key="1">
    <source>
        <dbReference type="SAM" id="Phobius"/>
    </source>
</evidence>
<proteinExistence type="predicted"/>
<name>A0A402DJA3_MICAE</name>
<gene>
    <name evidence="2" type="ORF">MiAbB_04184</name>
</gene>
<dbReference type="RefSeq" id="WP_130758268.1">
    <property type="nucleotide sequence ID" value="NZ_BIFY01000117.1"/>
</dbReference>
<organism evidence="2 3">
    <name type="scientific">Microcystis aeruginosa NIES-4285</name>
    <dbReference type="NCBI Taxonomy" id="2497681"/>
    <lineage>
        <taxon>Bacteria</taxon>
        <taxon>Bacillati</taxon>
        <taxon>Cyanobacteriota</taxon>
        <taxon>Cyanophyceae</taxon>
        <taxon>Oscillatoriophycideae</taxon>
        <taxon>Chroococcales</taxon>
        <taxon>Microcystaceae</taxon>
        <taxon>Microcystis</taxon>
    </lineage>
</organism>
<feature type="transmembrane region" description="Helical" evidence="1">
    <location>
        <begin position="7"/>
        <end position="25"/>
    </location>
</feature>